<sequence>MLHRHPLLSLLTGGYLAFVAWLTLTPQAYAAEHISIIYRVLDALHRRGYLESIDDRELEFLANIALFVPVGMFLMLLFGTRLWWVALGASFAMTSAIEFAQRSIPGRVPDERDLLANGLGAVIGVFIALVLTTPAALRRRRLRRAKTGSVGRVAAG</sequence>
<dbReference type="AlphaFoldDB" id="F5XNA8"/>
<feature type="transmembrane region" description="Helical" evidence="1">
    <location>
        <begin position="83"/>
        <end position="102"/>
    </location>
</feature>
<dbReference type="KEGG" id="mph:MLP_35440"/>
<dbReference type="STRING" id="1032480.MLP_35440"/>
<dbReference type="Proteomes" id="UP000007947">
    <property type="component" value="Chromosome"/>
</dbReference>
<keyword evidence="4" id="KW-1185">Reference proteome</keyword>
<reference evidence="3 4" key="1">
    <citation type="submission" date="2011-05" db="EMBL/GenBank/DDBJ databases">
        <title>Whole genome sequence of Microlunatus phosphovorus NM-1.</title>
        <authorList>
            <person name="Hosoyama A."/>
            <person name="Sasaki K."/>
            <person name="Harada T."/>
            <person name="Igarashi R."/>
            <person name="Kawakoshi A."/>
            <person name="Sasagawa M."/>
            <person name="Fukada J."/>
            <person name="Nakamura S."/>
            <person name="Katano Y."/>
            <person name="Hanada S."/>
            <person name="Kamagata Y."/>
            <person name="Nakamura N."/>
            <person name="Yamazaki S."/>
            <person name="Fujita N."/>
        </authorList>
    </citation>
    <scope>NUCLEOTIDE SEQUENCE [LARGE SCALE GENOMIC DNA]</scope>
    <source>
        <strain evidence="4">ATCC 700054 / DSM 10555 / JCM 9379 / NBRC 101784 / NCIMB 13414 / VKM Ac-1990 / NM-1</strain>
    </source>
</reference>
<keyword evidence="1" id="KW-1133">Transmembrane helix</keyword>
<evidence type="ECO:0000256" key="1">
    <source>
        <dbReference type="SAM" id="Phobius"/>
    </source>
</evidence>
<organism evidence="3 4">
    <name type="scientific">Microlunatus phosphovorus (strain ATCC 700054 / DSM 10555 / JCM 9379 / NBRC 101784 / NCIMB 13414 / VKM Ac-1990 / NM-1)</name>
    <dbReference type="NCBI Taxonomy" id="1032480"/>
    <lineage>
        <taxon>Bacteria</taxon>
        <taxon>Bacillati</taxon>
        <taxon>Actinomycetota</taxon>
        <taxon>Actinomycetes</taxon>
        <taxon>Propionibacteriales</taxon>
        <taxon>Propionibacteriaceae</taxon>
        <taxon>Microlunatus</taxon>
    </lineage>
</organism>
<dbReference type="RefSeq" id="WP_013864412.1">
    <property type="nucleotide sequence ID" value="NC_015635.1"/>
</dbReference>
<evidence type="ECO:0000259" key="2">
    <source>
        <dbReference type="Pfam" id="PF04892"/>
    </source>
</evidence>
<dbReference type="EMBL" id="AP012204">
    <property type="protein sequence ID" value="BAK36558.1"/>
    <property type="molecule type" value="Genomic_DNA"/>
</dbReference>
<keyword evidence="1" id="KW-0812">Transmembrane</keyword>
<proteinExistence type="predicted"/>
<gene>
    <name evidence="3" type="ordered locus">MLP_35440</name>
</gene>
<dbReference type="OrthoDB" id="3787741at2"/>
<dbReference type="Pfam" id="PF04892">
    <property type="entry name" value="VanZ"/>
    <property type="match status" value="1"/>
</dbReference>
<dbReference type="HOGENOM" id="CLU_119488_1_0_11"/>
<accession>F5XNA8</accession>
<dbReference type="eggNOG" id="COG4767">
    <property type="taxonomic scope" value="Bacteria"/>
</dbReference>
<evidence type="ECO:0000313" key="3">
    <source>
        <dbReference type="EMBL" id="BAK36558.1"/>
    </source>
</evidence>
<dbReference type="InterPro" id="IPR006976">
    <property type="entry name" value="VanZ-like"/>
</dbReference>
<protein>
    <recommendedName>
        <fullName evidence="2">VanZ-like domain-containing protein</fullName>
    </recommendedName>
</protein>
<feature type="transmembrane region" description="Helical" evidence="1">
    <location>
        <begin position="114"/>
        <end position="137"/>
    </location>
</feature>
<feature type="domain" description="VanZ-like" evidence="2">
    <location>
        <begin position="15"/>
        <end position="131"/>
    </location>
</feature>
<evidence type="ECO:0000313" key="4">
    <source>
        <dbReference type="Proteomes" id="UP000007947"/>
    </source>
</evidence>
<name>F5XNA8_MICPN</name>
<feature type="transmembrane region" description="Helical" evidence="1">
    <location>
        <begin position="60"/>
        <end position="78"/>
    </location>
</feature>
<keyword evidence="1" id="KW-0472">Membrane</keyword>